<name>A0A0A8YNL8_ARUDO</name>
<accession>A0A0A8YNL8</accession>
<dbReference type="EMBL" id="GBRH01273593">
    <property type="protein sequence ID" value="JAD24302.1"/>
    <property type="molecule type" value="Transcribed_RNA"/>
</dbReference>
<sequence>MLGSLDCAVWE</sequence>
<protein>
    <submittedName>
        <fullName evidence="1">Uncharacterized protein</fullName>
    </submittedName>
</protein>
<reference evidence="1" key="2">
    <citation type="journal article" date="2015" name="Data Brief">
        <title>Shoot transcriptome of the giant reed, Arundo donax.</title>
        <authorList>
            <person name="Barrero R.A."/>
            <person name="Guerrero F.D."/>
            <person name="Moolhuijzen P."/>
            <person name="Goolsby J.A."/>
            <person name="Tidwell J."/>
            <person name="Bellgard S.E."/>
            <person name="Bellgard M.I."/>
        </authorList>
    </citation>
    <scope>NUCLEOTIDE SEQUENCE</scope>
    <source>
        <tissue evidence="1">Shoot tissue taken approximately 20 cm above the soil surface</tissue>
    </source>
</reference>
<evidence type="ECO:0000313" key="1">
    <source>
        <dbReference type="EMBL" id="JAD24302.1"/>
    </source>
</evidence>
<proteinExistence type="predicted"/>
<reference evidence="1" key="1">
    <citation type="submission" date="2014-09" db="EMBL/GenBank/DDBJ databases">
        <authorList>
            <person name="Magalhaes I.L.F."/>
            <person name="Oliveira U."/>
            <person name="Santos F.R."/>
            <person name="Vidigal T.H.D.A."/>
            <person name="Brescovit A.D."/>
            <person name="Santos A.J."/>
        </authorList>
    </citation>
    <scope>NUCLEOTIDE SEQUENCE</scope>
    <source>
        <tissue evidence="1">Shoot tissue taken approximately 20 cm above the soil surface</tissue>
    </source>
</reference>
<organism evidence="1">
    <name type="scientific">Arundo donax</name>
    <name type="common">Giant reed</name>
    <name type="synonym">Donax arundinaceus</name>
    <dbReference type="NCBI Taxonomy" id="35708"/>
    <lineage>
        <taxon>Eukaryota</taxon>
        <taxon>Viridiplantae</taxon>
        <taxon>Streptophyta</taxon>
        <taxon>Embryophyta</taxon>
        <taxon>Tracheophyta</taxon>
        <taxon>Spermatophyta</taxon>
        <taxon>Magnoliopsida</taxon>
        <taxon>Liliopsida</taxon>
        <taxon>Poales</taxon>
        <taxon>Poaceae</taxon>
        <taxon>PACMAD clade</taxon>
        <taxon>Arundinoideae</taxon>
        <taxon>Arundineae</taxon>
        <taxon>Arundo</taxon>
    </lineage>
</organism>